<dbReference type="EMBL" id="ASHM01003852">
    <property type="protein sequence ID" value="PNY10485.1"/>
    <property type="molecule type" value="Genomic_DNA"/>
</dbReference>
<comment type="caution">
    <text evidence="1">The sequence shown here is derived from an EMBL/GenBank/DDBJ whole genome shotgun (WGS) entry which is preliminary data.</text>
</comment>
<protein>
    <submittedName>
        <fullName evidence="1">Uncharacterized protein</fullName>
    </submittedName>
</protein>
<organism evidence="1 2">
    <name type="scientific">Trifolium pratense</name>
    <name type="common">Red clover</name>
    <dbReference type="NCBI Taxonomy" id="57577"/>
    <lineage>
        <taxon>Eukaryota</taxon>
        <taxon>Viridiplantae</taxon>
        <taxon>Streptophyta</taxon>
        <taxon>Embryophyta</taxon>
        <taxon>Tracheophyta</taxon>
        <taxon>Spermatophyta</taxon>
        <taxon>Magnoliopsida</taxon>
        <taxon>eudicotyledons</taxon>
        <taxon>Gunneridae</taxon>
        <taxon>Pentapetalae</taxon>
        <taxon>rosids</taxon>
        <taxon>fabids</taxon>
        <taxon>Fabales</taxon>
        <taxon>Fabaceae</taxon>
        <taxon>Papilionoideae</taxon>
        <taxon>50 kb inversion clade</taxon>
        <taxon>NPAAA clade</taxon>
        <taxon>Hologalegina</taxon>
        <taxon>IRL clade</taxon>
        <taxon>Trifolieae</taxon>
        <taxon>Trifolium</taxon>
    </lineage>
</organism>
<dbReference type="AlphaFoldDB" id="A0A2K3P5C4"/>
<sequence>MAREGGVKSREGVKVRIWWRERMIMENEGYGRVGSRSYEKSSSTDDVLRLLNHNSCRHSHA</sequence>
<gene>
    <name evidence="1" type="ORF">L195_g007063</name>
</gene>
<evidence type="ECO:0000313" key="1">
    <source>
        <dbReference type="EMBL" id="PNY10485.1"/>
    </source>
</evidence>
<name>A0A2K3P5C4_TRIPR</name>
<reference evidence="1 2" key="2">
    <citation type="journal article" date="2017" name="Front. Plant Sci.">
        <title>Gene Classification and Mining of Molecular Markers Useful in Red Clover (Trifolium pratense) Breeding.</title>
        <authorList>
            <person name="Istvanek J."/>
            <person name="Dluhosova J."/>
            <person name="Dluhos P."/>
            <person name="Patkova L."/>
            <person name="Nedelnik J."/>
            <person name="Repkova J."/>
        </authorList>
    </citation>
    <scope>NUCLEOTIDE SEQUENCE [LARGE SCALE GENOMIC DNA]</scope>
    <source>
        <strain evidence="2">cv. Tatra</strain>
        <tissue evidence="1">Young leaves</tissue>
    </source>
</reference>
<proteinExistence type="predicted"/>
<accession>A0A2K3P5C4</accession>
<dbReference type="Proteomes" id="UP000236291">
    <property type="component" value="Unassembled WGS sequence"/>
</dbReference>
<reference evidence="1 2" key="1">
    <citation type="journal article" date="2014" name="Am. J. Bot.">
        <title>Genome assembly and annotation for red clover (Trifolium pratense; Fabaceae).</title>
        <authorList>
            <person name="Istvanek J."/>
            <person name="Jaros M."/>
            <person name="Krenek A."/>
            <person name="Repkova J."/>
        </authorList>
    </citation>
    <scope>NUCLEOTIDE SEQUENCE [LARGE SCALE GENOMIC DNA]</scope>
    <source>
        <strain evidence="2">cv. Tatra</strain>
        <tissue evidence="1">Young leaves</tissue>
    </source>
</reference>
<evidence type="ECO:0000313" key="2">
    <source>
        <dbReference type="Proteomes" id="UP000236291"/>
    </source>
</evidence>